<dbReference type="RefSeq" id="WP_167208849.1">
    <property type="nucleotide sequence ID" value="NZ_JAASRO010000001.1"/>
</dbReference>
<reference evidence="1 2" key="1">
    <citation type="submission" date="2020-03" db="EMBL/GenBank/DDBJ databases">
        <title>Sequencing the genomes of 1000 actinobacteria strains.</title>
        <authorList>
            <person name="Klenk H.-P."/>
        </authorList>
    </citation>
    <scope>NUCLEOTIDE SEQUENCE [LARGE SCALE GENOMIC DNA]</scope>
    <source>
        <strain evidence="1 2">DSM 45490</strain>
    </source>
</reference>
<accession>A0A7X6A1V2</accession>
<dbReference type="AlphaFoldDB" id="A0A7X6A1V2"/>
<gene>
    <name evidence="1" type="ORF">BJY22_003937</name>
</gene>
<dbReference type="EMBL" id="JAASRO010000001">
    <property type="protein sequence ID" value="NIK58220.1"/>
    <property type="molecule type" value="Genomic_DNA"/>
</dbReference>
<organism evidence="1 2">
    <name type="scientific">Kribbella shirazensis</name>
    <dbReference type="NCBI Taxonomy" id="1105143"/>
    <lineage>
        <taxon>Bacteria</taxon>
        <taxon>Bacillati</taxon>
        <taxon>Actinomycetota</taxon>
        <taxon>Actinomycetes</taxon>
        <taxon>Propionibacteriales</taxon>
        <taxon>Kribbellaceae</taxon>
        <taxon>Kribbella</taxon>
    </lineage>
</organism>
<keyword evidence="2" id="KW-1185">Reference proteome</keyword>
<evidence type="ECO:0000313" key="2">
    <source>
        <dbReference type="Proteomes" id="UP000555407"/>
    </source>
</evidence>
<sequence length="123" mass="13383">MAGPDVFLNDALHTAAIEHLTGKQSTPPFVPVPTRSDAGLSGEYASFQRHQNVRAEGGKLLVDTTTLFYDEDHRRILGIYGGFGTTTETYVGIAPGQYMIDGTDPQTGLRFTPNHQYATRPNG</sequence>
<protein>
    <submittedName>
        <fullName evidence="1">Uncharacterized protein</fullName>
    </submittedName>
</protein>
<evidence type="ECO:0000313" key="1">
    <source>
        <dbReference type="EMBL" id="NIK58220.1"/>
    </source>
</evidence>
<proteinExistence type="predicted"/>
<dbReference type="Proteomes" id="UP000555407">
    <property type="component" value="Unassembled WGS sequence"/>
</dbReference>
<comment type="caution">
    <text evidence="1">The sequence shown here is derived from an EMBL/GenBank/DDBJ whole genome shotgun (WGS) entry which is preliminary data.</text>
</comment>
<name>A0A7X6A1V2_9ACTN</name>